<feature type="signal peptide" evidence="1">
    <location>
        <begin position="1"/>
        <end position="18"/>
    </location>
</feature>
<evidence type="ECO:0000256" key="1">
    <source>
        <dbReference type="SAM" id="SignalP"/>
    </source>
</evidence>
<dbReference type="InterPro" id="IPR012674">
    <property type="entry name" value="Calycin"/>
</dbReference>
<keyword evidence="1" id="KW-0732">Signal</keyword>
<dbReference type="InParanoid" id="A0A6L2PC56"/>
<dbReference type="AlphaFoldDB" id="A0A6L2PC56"/>
<reference evidence="3" key="1">
    <citation type="submission" date="2020-01" db="EMBL/GenBank/DDBJ databases">
        <title>Draft genome sequence of the Termite Coptotermes fromosanus.</title>
        <authorList>
            <person name="Itakura S."/>
            <person name="Yosikawa Y."/>
            <person name="Umezawa K."/>
        </authorList>
    </citation>
    <scope>NUCLEOTIDE SEQUENCE [LARGE SCALE GENOMIC DNA]</scope>
</reference>
<evidence type="ECO:0000313" key="2">
    <source>
        <dbReference type="EMBL" id="GFG29946.1"/>
    </source>
</evidence>
<proteinExistence type="predicted"/>
<name>A0A6L2PC56_COPFO</name>
<dbReference type="PROSITE" id="PS00213">
    <property type="entry name" value="LIPOCALIN"/>
    <property type="match status" value="1"/>
</dbReference>
<protein>
    <recommendedName>
        <fullName evidence="4">Lipocalin/cytosolic fatty-acid binding domain-containing protein</fullName>
    </recommendedName>
</protein>
<gene>
    <name evidence="2" type="ORF">Cfor_05462</name>
</gene>
<comment type="caution">
    <text evidence="2">The sequence shown here is derived from an EMBL/GenBank/DDBJ whole genome shotgun (WGS) entry which is preliminary data.</text>
</comment>
<evidence type="ECO:0000313" key="3">
    <source>
        <dbReference type="Proteomes" id="UP000502823"/>
    </source>
</evidence>
<dbReference type="OrthoDB" id="10293199at2759"/>
<dbReference type="SUPFAM" id="SSF50814">
    <property type="entry name" value="Lipocalins"/>
    <property type="match status" value="1"/>
</dbReference>
<evidence type="ECO:0008006" key="4">
    <source>
        <dbReference type="Google" id="ProtNLM"/>
    </source>
</evidence>
<dbReference type="EMBL" id="BLKM01000184">
    <property type="protein sequence ID" value="GFG29946.1"/>
    <property type="molecule type" value="Genomic_DNA"/>
</dbReference>
<dbReference type="InterPro" id="IPR022272">
    <property type="entry name" value="Lipocalin_CS"/>
</dbReference>
<keyword evidence="3" id="KW-1185">Reference proteome</keyword>
<sequence>MATVAFLLVLVLVGPVRCTVSAPNSTWWPCSSLSPHQNLQLEQVLGQWHLVEVISPLGGRSETCAGIKLIRGNDHSWDNLILVGQESSGGSSISYENHTIVVPDSVNSPSLWEQPDIGGAVMVTDVGLANGTLTLTICHRLLEYDWTGVFSRYRNVSPTVLGPLNDRLRAAGLQNVDSAVILNVTACPFPNDSS</sequence>
<dbReference type="Proteomes" id="UP000502823">
    <property type="component" value="Unassembled WGS sequence"/>
</dbReference>
<feature type="chain" id="PRO_5027026577" description="Lipocalin/cytosolic fatty-acid binding domain-containing protein" evidence="1">
    <location>
        <begin position="19"/>
        <end position="194"/>
    </location>
</feature>
<organism evidence="2 3">
    <name type="scientific">Coptotermes formosanus</name>
    <name type="common">Formosan subterranean termite</name>
    <dbReference type="NCBI Taxonomy" id="36987"/>
    <lineage>
        <taxon>Eukaryota</taxon>
        <taxon>Metazoa</taxon>
        <taxon>Ecdysozoa</taxon>
        <taxon>Arthropoda</taxon>
        <taxon>Hexapoda</taxon>
        <taxon>Insecta</taxon>
        <taxon>Pterygota</taxon>
        <taxon>Neoptera</taxon>
        <taxon>Polyneoptera</taxon>
        <taxon>Dictyoptera</taxon>
        <taxon>Blattodea</taxon>
        <taxon>Blattoidea</taxon>
        <taxon>Termitoidae</taxon>
        <taxon>Rhinotermitidae</taxon>
        <taxon>Coptotermes</taxon>
    </lineage>
</organism>
<accession>A0A6L2PC56</accession>